<dbReference type="Proteomes" id="UP000317593">
    <property type="component" value="Unassembled WGS sequence"/>
</dbReference>
<dbReference type="Pfam" id="PF07635">
    <property type="entry name" value="PSCyt1"/>
    <property type="match status" value="1"/>
</dbReference>
<dbReference type="AlphaFoldDB" id="A0A521BDC4"/>
<keyword evidence="5" id="KW-1185">Reference proteome</keyword>
<dbReference type="Pfam" id="PF07587">
    <property type="entry name" value="PSD1"/>
    <property type="match status" value="1"/>
</dbReference>
<evidence type="ECO:0000313" key="4">
    <source>
        <dbReference type="EMBL" id="SMO45077.1"/>
    </source>
</evidence>
<dbReference type="EMBL" id="FXTH01000003">
    <property type="protein sequence ID" value="SMO45077.1"/>
    <property type="molecule type" value="Genomic_DNA"/>
</dbReference>
<evidence type="ECO:0000313" key="5">
    <source>
        <dbReference type="Proteomes" id="UP000317593"/>
    </source>
</evidence>
<dbReference type="GO" id="GO:0009055">
    <property type="term" value="F:electron transfer activity"/>
    <property type="evidence" value="ECO:0007669"/>
    <property type="project" value="InterPro"/>
</dbReference>
<evidence type="ECO:0000259" key="2">
    <source>
        <dbReference type="Pfam" id="PF07587"/>
    </source>
</evidence>
<gene>
    <name evidence="4" type="ORF">SAMN06265218_1039</name>
</gene>
<dbReference type="InterPro" id="IPR011444">
    <property type="entry name" value="DUF1549"/>
</dbReference>
<dbReference type="Gene3D" id="2.60.120.200">
    <property type="match status" value="1"/>
</dbReference>
<dbReference type="InterPro" id="IPR011429">
    <property type="entry name" value="Cyt_c_Planctomycete-type"/>
</dbReference>
<dbReference type="InterPro" id="IPR022655">
    <property type="entry name" value="DUF1553"/>
</dbReference>
<dbReference type="PANTHER" id="PTHR35889">
    <property type="entry name" value="CYCLOINULO-OLIGOSACCHARIDE FRUCTANOTRANSFERASE-RELATED"/>
    <property type="match status" value="1"/>
</dbReference>
<feature type="domain" description="DUF1549" evidence="1">
    <location>
        <begin position="174"/>
        <end position="380"/>
    </location>
</feature>
<name>A0A521BDC4_9BACT</name>
<feature type="domain" description="DUF1553" evidence="2">
    <location>
        <begin position="776"/>
        <end position="1035"/>
    </location>
</feature>
<dbReference type="InterPro" id="IPR013320">
    <property type="entry name" value="ConA-like_dom_sf"/>
</dbReference>
<dbReference type="Pfam" id="PF13385">
    <property type="entry name" value="Laminin_G_3"/>
    <property type="match status" value="1"/>
</dbReference>
<dbReference type="OrthoDB" id="1450284at2"/>
<sequence>MGRLVVLTGKQRSIAGAFLFILLTVAAGCRSGNEYTGKGKPIPEKIDFNFDVKPILSDRCFACHGPDEEAVKADLQLHTEEKAYAALGEKDEEVRHAVVPGKPHHSELYKRISSDDPEFRMPPPESNLTISDREVAILKKWIEQGAEYQKHWSFIPPEKPEVPEVEDQNWPQNPIDYFVLARMKEKGMRPSPRASKEKLIRRVSFDLTGLPPTVEEVNDFVADSSEDAYEKVVDRLLASRAYGERMATEWLDVARYADTHGYQDDGPNHMWPWRDWVIDAFNKNMPFDQFTTWQIAGDLLPDATRKQKLATGFNRVHMQNQEGGIVGEEYRVEYVVDRANTTSTAFLGLTMECARCHDHKYDPISQKEYFQFSAFFNNVNEAGQIPNVGASGPTILLPDSAAEQQIQYLDAAINKQEQKVAQLKSEKTADFNLWQDRQQSPRPFAPGAEGLVAHLDFNEISDGKVMNRTSDSLDGNVRGELPEVDGKFGEALEFEKGNSINLGELASFERTDPFSFSLWVNPSDTASGSEAPVLVKTGNIFIGYRGYDMSLLENKISVRLMHGWPYNAVQVKTPQALPLDKWSHVSVTYDGSSRAEGIRVYVNGKEWETNTLQNNLFKNIIIGEEEETYPSQPFLIGERSSFEKIAYKGLKLDELKIYNRRLSRAEVWALSGSRQLPELMAQAPELRSAYQRQVLLDHYLLHHDPEYSQRVDKLQGLRVRKSQLTDTLREVMVMGERIKKRDTYVLKRGLYDNRGEKVKANVPESVMSFPDDLPKNRLGLAQWLVSDENPLTARVIVNRYWQMYFGKGIVDTPGDFGNQGALPSHPKLLDWLAVTFRESGWDVKAMQKRLVMSETYRQSAVMTEEKLARDPSNKYLARGPRFRMSAEMIRDNALAASGLLVEKVGGPSVKPYQPEGLWKEKTSGRHLTEYVQDQGDSLYRRSLYTFWKRTSPPPYMTTFDTPGRSHTSVERGKTSTPLQALFTLNDPQFVEASRLLAQRMMKEGGDSLQSQISFGFKAATSRSPESREVKLLSELYRQELQAFEHQPGRADSLLNVGEYQLDSNLEKPELAARTIVASTILNLDETITKE</sequence>
<dbReference type="PANTHER" id="PTHR35889:SF3">
    <property type="entry name" value="F-BOX DOMAIN-CONTAINING PROTEIN"/>
    <property type="match status" value="1"/>
</dbReference>
<dbReference type="PROSITE" id="PS51257">
    <property type="entry name" value="PROKAR_LIPOPROTEIN"/>
    <property type="match status" value="1"/>
</dbReference>
<dbReference type="SUPFAM" id="SSF46626">
    <property type="entry name" value="Cytochrome c"/>
    <property type="match status" value="1"/>
</dbReference>
<organism evidence="4 5">
    <name type="scientific">Fodinibius sediminis</name>
    <dbReference type="NCBI Taxonomy" id="1214077"/>
    <lineage>
        <taxon>Bacteria</taxon>
        <taxon>Pseudomonadati</taxon>
        <taxon>Balneolota</taxon>
        <taxon>Balneolia</taxon>
        <taxon>Balneolales</taxon>
        <taxon>Balneolaceae</taxon>
        <taxon>Fodinibius</taxon>
    </lineage>
</organism>
<evidence type="ECO:0000259" key="1">
    <source>
        <dbReference type="Pfam" id="PF07583"/>
    </source>
</evidence>
<feature type="domain" description="Cytochrome C Planctomycete-type" evidence="3">
    <location>
        <begin position="60"/>
        <end position="125"/>
    </location>
</feature>
<dbReference type="InterPro" id="IPR036909">
    <property type="entry name" value="Cyt_c-like_dom_sf"/>
</dbReference>
<accession>A0A521BDC4</accession>
<dbReference type="GO" id="GO:0020037">
    <property type="term" value="F:heme binding"/>
    <property type="evidence" value="ECO:0007669"/>
    <property type="project" value="InterPro"/>
</dbReference>
<reference evidence="4 5" key="1">
    <citation type="submission" date="2017-05" db="EMBL/GenBank/DDBJ databases">
        <authorList>
            <person name="Varghese N."/>
            <person name="Submissions S."/>
        </authorList>
    </citation>
    <scope>NUCLEOTIDE SEQUENCE [LARGE SCALE GENOMIC DNA]</scope>
    <source>
        <strain evidence="4 5">DSM 21194</strain>
    </source>
</reference>
<evidence type="ECO:0000259" key="3">
    <source>
        <dbReference type="Pfam" id="PF07635"/>
    </source>
</evidence>
<dbReference type="SUPFAM" id="SSF49899">
    <property type="entry name" value="Concanavalin A-like lectins/glucanases"/>
    <property type="match status" value="1"/>
</dbReference>
<dbReference type="Pfam" id="PF07583">
    <property type="entry name" value="PSCyt2"/>
    <property type="match status" value="1"/>
</dbReference>
<dbReference type="RefSeq" id="WP_142713248.1">
    <property type="nucleotide sequence ID" value="NZ_FXTH01000003.1"/>
</dbReference>
<proteinExistence type="predicted"/>
<protein>
    <submittedName>
        <fullName evidence="4">Planctomycete cytochrome C</fullName>
    </submittedName>
</protein>